<organism evidence="3 4">
    <name type="scientific">Acanthosepion pharaonis</name>
    <name type="common">Pharaoh cuttlefish</name>
    <name type="synonym">Sepia pharaonis</name>
    <dbReference type="NCBI Taxonomy" id="158019"/>
    <lineage>
        <taxon>Eukaryota</taxon>
        <taxon>Metazoa</taxon>
        <taxon>Spiralia</taxon>
        <taxon>Lophotrochozoa</taxon>
        <taxon>Mollusca</taxon>
        <taxon>Cephalopoda</taxon>
        <taxon>Coleoidea</taxon>
        <taxon>Decapodiformes</taxon>
        <taxon>Sepiida</taxon>
        <taxon>Sepiina</taxon>
        <taxon>Sepiidae</taxon>
        <taxon>Acanthosepion</taxon>
    </lineage>
</organism>
<protein>
    <submittedName>
        <fullName evidence="3">Uncharacterized protein</fullName>
    </submittedName>
</protein>
<evidence type="ECO:0000256" key="2">
    <source>
        <dbReference type="SAM" id="Phobius"/>
    </source>
</evidence>
<proteinExistence type="predicted"/>
<gene>
    <name evidence="3" type="ORF">SPHA_72874</name>
</gene>
<sequence length="299" mass="32833">MFLLSLGATSSVSNTITASRGRWCQKVLKEYRTREVTDTRLCSEKYNTSCGFFSFDTCVFTRSKICSRTYNKTFVISKSVLDCCPGWEKSNNDTCVEMAVKPKTLPSIHELSVGTFAAICSAGAFIMVIVFLIIKAVWKKKRKEKAAVESIYLEQLESLSILRPQQVPLIPPQPMMANPSALFPLKSPVSDKPEPEAAAAAATVVTVPVEENQKETGMEILKKIPDTEEMAAAAAHADATPPESAENLSVSDPPELKVELFIREEGDVPKESHTQNQALPENSENSETESPELQSDPKA</sequence>
<keyword evidence="2" id="KW-0472">Membrane</keyword>
<dbReference type="EMBL" id="CAHIKZ030005350">
    <property type="protein sequence ID" value="CAE1322950.1"/>
    <property type="molecule type" value="Genomic_DNA"/>
</dbReference>
<keyword evidence="4" id="KW-1185">Reference proteome</keyword>
<feature type="region of interest" description="Disordered" evidence="1">
    <location>
        <begin position="230"/>
        <end position="299"/>
    </location>
</feature>
<comment type="caution">
    <text evidence="3">The sequence shown here is derived from an EMBL/GenBank/DDBJ whole genome shotgun (WGS) entry which is preliminary data.</text>
</comment>
<dbReference type="AlphaFoldDB" id="A0A812EEE0"/>
<keyword evidence="2" id="KW-0812">Transmembrane</keyword>
<name>A0A812EEE0_ACAPH</name>
<dbReference type="OrthoDB" id="6123693at2759"/>
<feature type="compositionally biased region" description="Basic and acidic residues" evidence="1">
    <location>
        <begin position="254"/>
        <end position="273"/>
    </location>
</feature>
<keyword evidence="2" id="KW-1133">Transmembrane helix</keyword>
<accession>A0A812EEE0</accession>
<reference evidence="3" key="1">
    <citation type="submission" date="2021-01" db="EMBL/GenBank/DDBJ databases">
        <authorList>
            <person name="Li R."/>
            <person name="Bekaert M."/>
        </authorList>
    </citation>
    <scope>NUCLEOTIDE SEQUENCE</scope>
    <source>
        <strain evidence="3">Farmed</strain>
    </source>
</reference>
<evidence type="ECO:0000256" key="1">
    <source>
        <dbReference type="SAM" id="MobiDB-lite"/>
    </source>
</evidence>
<evidence type="ECO:0000313" key="4">
    <source>
        <dbReference type="Proteomes" id="UP000597762"/>
    </source>
</evidence>
<evidence type="ECO:0000313" key="3">
    <source>
        <dbReference type="EMBL" id="CAE1322950.1"/>
    </source>
</evidence>
<feature type="transmembrane region" description="Helical" evidence="2">
    <location>
        <begin position="111"/>
        <end position="134"/>
    </location>
</feature>
<dbReference type="Proteomes" id="UP000597762">
    <property type="component" value="Unassembled WGS sequence"/>
</dbReference>